<dbReference type="Proteomes" id="UP000237839">
    <property type="component" value="Unassembled WGS sequence"/>
</dbReference>
<gene>
    <name evidence="2" type="ORF">S2091_2351</name>
</gene>
<dbReference type="EMBL" id="PUGF01000010">
    <property type="protein sequence ID" value="PRC92934.1"/>
    <property type="molecule type" value="Genomic_DNA"/>
</dbReference>
<accession>A0A2S9GYX3</accession>
<evidence type="ECO:0000313" key="2">
    <source>
        <dbReference type="EMBL" id="PRC92934.1"/>
    </source>
</evidence>
<proteinExistence type="predicted"/>
<feature type="chain" id="PRO_5015517240" description="Peptidase MA superfamily" evidence="1">
    <location>
        <begin position="25"/>
        <end position="548"/>
    </location>
</feature>
<sequence>MSKSHRYVALLGSFCVIIGTAVQAAEVKVEINLAAPDGVEVSYTLPDQCKELPFENKSRSDEPIRATWQALDDCGSVTGDVLSRTKNTCSVMRFRVPATSNTPPGYYPSAFPLIGGVYVHTSNYAVSESCGKLSYRFVAPGIAAAGHAYKGSVIADTQATGDASALLMQEPVESTGGTIAYFDPRLSPVAVEQIKEVADGTVSYLKTVLPDAVFKAPILAAVAASEPGGPNIRGNAGDVLLASFYNWPQQPGPKEREKLTLLVAHEFSHRFQLRDAVDVYTDSRLIHEGGAEFLRWLTSIQKGWLSREEAAAQVDDALTQCILYTNRQDWHGLTPKAIAGNRLEYVCGLPVYVYGLAARQGQGSAFARFNDFYKELRAGKTPDFAHTLECGANAQCQARWFPSLLGAGVPMETQWGKLAQETGFAKAHAPNQSQRDRMVLQSIVKLMRDDCGGRRSTTETPNGVLIDGLSMCKTLRADIDVRQIEDQPVFGGESTLAAMVAACTDRHEVKLGAKNGGSLTVPCGEPYSVRSEFYGIDIDKVLKSLLQG</sequence>
<evidence type="ECO:0000313" key="3">
    <source>
        <dbReference type="Proteomes" id="UP000237839"/>
    </source>
</evidence>
<dbReference type="AlphaFoldDB" id="A0A2S9GYX3"/>
<keyword evidence="1" id="KW-0732">Signal</keyword>
<organism evidence="2 3">
    <name type="scientific">Solimicrobium silvestre</name>
    <dbReference type="NCBI Taxonomy" id="2099400"/>
    <lineage>
        <taxon>Bacteria</taxon>
        <taxon>Pseudomonadati</taxon>
        <taxon>Pseudomonadota</taxon>
        <taxon>Betaproteobacteria</taxon>
        <taxon>Burkholderiales</taxon>
        <taxon>Oxalobacteraceae</taxon>
        <taxon>Solimicrobium</taxon>
    </lineage>
</organism>
<name>A0A2S9GYX3_9BURK</name>
<comment type="caution">
    <text evidence="2">The sequence shown here is derived from an EMBL/GenBank/DDBJ whole genome shotgun (WGS) entry which is preliminary data.</text>
</comment>
<dbReference type="RefSeq" id="WP_105532023.1">
    <property type="nucleotide sequence ID" value="NZ_PUGF01000010.1"/>
</dbReference>
<protein>
    <recommendedName>
        <fullName evidence="4">Peptidase MA superfamily</fullName>
    </recommendedName>
</protein>
<dbReference type="OrthoDB" id="9149049at2"/>
<reference evidence="2 3" key="1">
    <citation type="submission" date="2018-02" db="EMBL/GenBank/DDBJ databases">
        <title>Solimicrobium silvestre gen. nov., sp. nov., isolated from alpine forest soil.</title>
        <authorList>
            <person name="Margesin R."/>
            <person name="Albuquerque L."/>
            <person name="Zhang D.-C."/>
            <person name="Froufe H.J.C."/>
            <person name="Severino R."/>
            <person name="Roxo I."/>
            <person name="Egas C."/>
            <person name="Da Costa M.S."/>
        </authorList>
    </citation>
    <scope>NUCLEOTIDE SEQUENCE [LARGE SCALE GENOMIC DNA]</scope>
    <source>
        <strain evidence="2 3">S20-91</strain>
    </source>
</reference>
<evidence type="ECO:0000256" key="1">
    <source>
        <dbReference type="SAM" id="SignalP"/>
    </source>
</evidence>
<keyword evidence="3" id="KW-1185">Reference proteome</keyword>
<feature type="signal peptide" evidence="1">
    <location>
        <begin position="1"/>
        <end position="24"/>
    </location>
</feature>
<evidence type="ECO:0008006" key="4">
    <source>
        <dbReference type="Google" id="ProtNLM"/>
    </source>
</evidence>